<gene>
    <name evidence="2" type="ORF">QQF64_028067</name>
</gene>
<keyword evidence="3" id="KW-1185">Reference proteome</keyword>
<feature type="region of interest" description="Disordered" evidence="1">
    <location>
        <begin position="1"/>
        <end position="30"/>
    </location>
</feature>
<accession>A0ABR3N5J6</accession>
<sequence length="82" mass="9377">MSPESHDQPPLHKQRGSEEPANREPGFRHTPFKHVTMSVCGALTCRSSRRISVRYAKHSMSPASRYRTKTELSKTRTHTSEL</sequence>
<name>A0ABR3N5J6_9TELE</name>
<comment type="caution">
    <text evidence="2">The sequence shown here is derived from an EMBL/GenBank/DDBJ whole genome shotgun (WGS) entry which is preliminary data.</text>
</comment>
<feature type="compositionally biased region" description="Basic and acidic residues" evidence="1">
    <location>
        <begin position="1"/>
        <end position="27"/>
    </location>
</feature>
<proteinExistence type="predicted"/>
<dbReference type="EMBL" id="JAYMGO010000006">
    <property type="protein sequence ID" value="KAL1272205.1"/>
    <property type="molecule type" value="Genomic_DNA"/>
</dbReference>
<evidence type="ECO:0000313" key="3">
    <source>
        <dbReference type="Proteomes" id="UP001558613"/>
    </source>
</evidence>
<protein>
    <submittedName>
        <fullName evidence="2">Uncharacterized protein</fullName>
    </submittedName>
</protein>
<organism evidence="2 3">
    <name type="scientific">Cirrhinus molitorella</name>
    <name type="common">mud carp</name>
    <dbReference type="NCBI Taxonomy" id="172907"/>
    <lineage>
        <taxon>Eukaryota</taxon>
        <taxon>Metazoa</taxon>
        <taxon>Chordata</taxon>
        <taxon>Craniata</taxon>
        <taxon>Vertebrata</taxon>
        <taxon>Euteleostomi</taxon>
        <taxon>Actinopterygii</taxon>
        <taxon>Neopterygii</taxon>
        <taxon>Teleostei</taxon>
        <taxon>Ostariophysi</taxon>
        <taxon>Cypriniformes</taxon>
        <taxon>Cyprinidae</taxon>
        <taxon>Labeoninae</taxon>
        <taxon>Labeonini</taxon>
        <taxon>Cirrhinus</taxon>
    </lineage>
</organism>
<reference evidence="2 3" key="1">
    <citation type="submission" date="2023-09" db="EMBL/GenBank/DDBJ databases">
        <authorList>
            <person name="Wang M."/>
        </authorList>
    </citation>
    <scope>NUCLEOTIDE SEQUENCE [LARGE SCALE GENOMIC DNA]</scope>
    <source>
        <strain evidence="2">GT-2023</strain>
        <tissue evidence="2">Liver</tissue>
    </source>
</reference>
<evidence type="ECO:0000256" key="1">
    <source>
        <dbReference type="SAM" id="MobiDB-lite"/>
    </source>
</evidence>
<dbReference type="Proteomes" id="UP001558613">
    <property type="component" value="Unassembled WGS sequence"/>
</dbReference>
<feature type="compositionally biased region" description="Basic and acidic residues" evidence="1">
    <location>
        <begin position="68"/>
        <end position="82"/>
    </location>
</feature>
<feature type="region of interest" description="Disordered" evidence="1">
    <location>
        <begin position="56"/>
        <end position="82"/>
    </location>
</feature>
<evidence type="ECO:0000313" key="2">
    <source>
        <dbReference type="EMBL" id="KAL1272205.1"/>
    </source>
</evidence>